<evidence type="ECO:0000313" key="3">
    <source>
        <dbReference type="Proteomes" id="UP001160148"/>
    </source>
</evidence>
<dbReference type="Proteomes" id="UP001160148">
    <property type="component" value="Unassembled WGS sequence"/>
</dbReference>
<accession>A0AAV0Y4N4</accession>
<keyword evidence="3" id="KW-1185">Reference proteome</keyword>
<gene>
    <name evidence="1" type="ORF">MEUPH1_LOCUS28632</name>
    <name evidence="2" type="ORF">MEUPH1_LOCUS28637</name>
</gene>
<dbReference type="EMBL" id="CARXXK010001262">
    <property type="protein sequence ID" value="CAI6375092.1"/>
    <property type="molecule type" value="Genomic_DNA"/>
</dbReference>
<name>A0AAV0Y4N4_9HEMI</name>
<evidence type="ECO:0000313" key="2">
    <source>
        <dbReference type="EMBL" id="CAI6375097.1"/>
    </source>
</evidence>
<dbReference type="AlphaFoldDB" id="A0AAV0Y4N4"/>
<protein>
    <submittedName>
        <fullName evidence="1">Uncharacterized protein</fullName>
    </submittedName>
</protein>
<evidence type="ECO:0000313" key="1">
    <source>
        <dbReference type="EMBL" id="CAI6375092.1"/>
    </source>
</evidence>
<proteinExistence type="predicted"/>
<organism evidence="1 3">
    <name type="scientific">Macrosiphum euphorbiae</name>
    <name type="common">potato aphid</name>
    <dbReference type="NCBI Taxonomy" id="13131"/>
    <lineage>
        <taxon>Eukaryota</taxon>
        <taxon>Metazoa</taxon>
        <taxon>Ecdysozoa</taxon>
        <taxon>Arthropoda</taxon>
        <taxon>Hexapoda</taxon>
        <taxon>Insecta</taxon>
        <taxon>Pterygota</taxon>
        <taxon>Neoptera</taxon>
        <taxon>Paraneoptera</taxon>
        <taxon>Hemiptera</taxon>
        <taxon>Sternorrhyncha</taxon>
        <taxon>Aphidomorpha</taxon>
        <taxon>Aphidoidea</taxon>
        <taxon>Aphididae</taxon>
        <taxon>Macrosiphini</taxon>
        <taxon>Macrosiphum</taxon>
    </lineage>
</organism>
<sequence>MASSLEHMADNLTSANFDKFREVTKLFAPSEMSLIIRKGVYPYEYTDSWDKLQVPSLPNKFQFYSALTEIHLYDEDYDHAIRVWNHFDCTILGAYSDLYLKADVFLSADVYESFREINA</sequence>
<comment type="caution">
    <text evidence="1">The sequence shown here is derived from an EMBL/GenBank/DDBJ whole genome shotgun (WGS) entry which is preliminary data.</text>
</comment>
<reference evidence="1 3" key="1">
    <citation type="submission" date="2023-01" db="EMBL/GenBank/DDBJ databases">
        <authorList>
            <person name="Whitehead M."/>
        </authorList>
    </citation>
    <scope>NUCLEOTIDE SEQUENCE [LARGE SCALE GENOMIC DNA]</scope>
</reference>
<dbReference type="EMBL" id="CARXXK010001262">
    <property type="protein sequence ID" value="CAI6375097.1"/>
    <property type="molecule type" value="Genomic_DNA"/>
</dbReference>